<organism evidence="1 2">
    <name type="scientific">Zalaria obscura</name>
    <dbReference type="NCBI Taxonomy" id="2024903"/>
    <lineage>
        <taxon>Eukaryota</taxon>
        <taxon>Fungi</taxon>
        <taxon>Dikarya</taxon>
        <taxon>Ascomycota</taxon>
        <taxon>Pezizomycotina</taxon>
        <taxon>Dothideomycetes</taxon>
        <taxon>Dothideomycetidae</taxon>
        <taxon>Dothideales</taxon>
        <taxon>Zalariaceae</taxon>
        <taxon>Zalaria</taxon>
    </lineage>
</organism>
<evidence type="ECO:0000313" key="1">
    <source>
        <dbReference type="EMBL" id="KAK8202200.1"/>
    </source>
</evidence>
<protein>
    <submittedName>
        <fullName evidence="1">Citrinin biosynthesis cluster MFS transporter mrr1</fullName>
    </submittedName>
</protein>
<sequence>MQPYIEFFILFTVCLTGAALITLQQTQGTLDVPASPSPDAESDYSQDRQPRYSTATTVQNSRSSLEKEGQKAEQDDEYDQIMARNAAQSEGSTPFSEAHREDRQDTNADKDLEKQDSGGNEEGEDQKDPNLVDWDGPDDPENPQNWKPWKKWLYTFTLGFMTFAITFASSVFSTATNVTAQMFGVSSEVMVLGTSLFVLGFAFGPIVWGPISELYGRKIPLFFGYAIFVIFQIPIGVATNIQTVMVCRFFGGFFGSAPLAVVGGALADFWDPIDRGIAICIFSGATFIGPVAGPIVGGFTIMNSNLGWHWTAWFTMIIGAFFGLIGLFVYPESYAPVLLQRRAKKLRYETRNWALHAQADETQVDFRQLAQKYILRPFAMLFLEPILLLVTLYMGFIYGILYLFFEVYPISFQEERMWNAGVGALPFLSISVGVVLGGLLITYTTKTRFARKLKEHGKVIPEERLIPMIIGGAVFPAGLFWFAWTSNPNILWVPQVLAGIPIGMGILVIFLQGLNYIIDCYAMNANSAIAANTFFRSWLGAGFPMFATGMFHNLGVPWATSLLGFLGVALFPVPVLFYIYGAKIRSLSKYSPA</sequence>
<proteinExistence type="predicted"/>
<gene>
    <name evidence="1" type="primary">MRR1</name>
    <name evidence="1" type="ORF">M8818_005727</name>
</gene>
<accession>A0ACC3S9Q4</accession>
<reference evidence="1" key="1">
    <citation type="submission" date="2024-02" db="EMBL/GenBank/DDBJ databases">
        <title>Metagenome Assembled Genome of Zalaria obscura JY119.</title>
        <authorList>
            <person name="Vighnesh L."/>
            <person name="Jagadeeshwari U."/>
            <person name="Venkata Ramana C."/>
            <person name="Sasikala C."/>
        </authorList>
    </citation>
    <scope>NUCLEOTIDE SEQUENCE</scope>
    <source>
        <strain evidence="1">JY119</strain>
    </source>
</reference>
<comment type="caution">
    <text evidence="1">The sequence shown here is derived from an EMBL/GenBank/DDBJ whole genome shotgun (WGS) entry which is preliminary data.</text>
</comment>
<name>A0ACC3S9Q4_9PEZI</name>
<evidence type="ECO:0000313" key="2">
    <source>
        <dbReference type="Proteomes" id="UP001320706"/>
    </source>
</evidence>
<keyword evidence="2" id="KW-1185">Reference proteome</keyword>
<dbReference type="Proteomes" id="UP001320706">
    <property type="component" value="Unassembled WGS sequence"/>
</dbReference>
<dbReference type="EMBL" id="JAMKPW020000033">
    <property type="protein sequence ID" value="KAK8202200.1"/>
    <property type="molecule type" value="Genomic_DNA"/>
</dbReference>